<dbReference type="PANTHER" id="PTHR12835">
    <property type="entry name" value="BIOTIN PROTEIN LIGASE"/>
    <property type="match status" value="1"/>
</dbReference>
<dbReference type="SUPFAM" id="SSF50037">
    <property type="entry name" value="C-terminal domain of transcriptional repressors"/>
    <property type="match status" value="1"/>
</dbReference>
<evidence type="ECO:0000259" key="8">
    <source>
        <dbReference type="PROSITE" id="PS51733"/>
    </source>
</evidence>
<evidence type="ECO:0000256" key="5">
    <source>
        <dbReference type="ARBA" id="ARBA00024227"/>
    </source>
</evidence>
<keyword evidence="4" id="KW-0092">Biotin</keyword>
<dbReference type="AlphaFoldDB" id="A0A261R7F4"/>
<dbReference type="GO" id="GO:0005524">
    <property type="term" value="F:ATP binding"/>
    <property type="evidence" value="ECO:0007669"/>
    <property type="project" value="UniProtKB-KW"/>
</dbReference>
<dbReference type="Gene3D" id="2.30.30.100">
    <property type="match status" value="1"/>
</dbReference>
<evidence type="ECO:0000256" key="6">
    <source>
        <dbReference type="ARBA" id="ARBA00047846"/>
    </source>
</evidence>
<keyword evidence="3" id="KW-0067">ATP-binding</keyword>
<evidence type="ECO:0000313" key="9">
    <source>
        <dbReference type="EMBL" id="OZI20911.1"/>
    </source>
</evidence>
<dbReference type="Pfam" id="PF02237">
    <property type="entry name" value="BPL_C"/>
    <property type="match status" value="1"/>
</dbReference>
<organism evidence="9 10">
    <name type="scientific">Bordetella genomosp. 9</name>
    <dbReference type="NCBI Taxonomy" id="1416803"/>
    <lineage>
        <taxon>Bacteria</taxon>
        <taxon>Pseudomonadati</taxon>
        <taxon>Pseudomonadota</taxon>
        <taxon>Betaproteobacteria</taxon>
        <taxon>Burkholderiales</taxon>
        <taxon>Alcaligenaceae</taxon>
        <taxon>Bordetella</taxon>
    </lineage>
</organism>
<dbReference type="InterPro" id="IPR008988">
    <property type="entry name" value="Transcriptional_repressor_C"/>
</dbReference>
<dbReference type="RefSeq" id="WP_094849466.1">
    <property type="nucleotide sequence ID" value="NZ_NEVJ01000003.1"/>
</dbReference>
<evidence type="ECO:0000256" key="4">
    <source>
        <dbReference type="ARBA" id="ARBA00023267"/>
    </source>
</evidence>
<dbReference type="PANTHER" id="PTHR12835:SF5">
    <property type="entry name" value="BIOTIN--PROTEIN LIGASE"/>
    <property type="match status" value="1"/>
</dbReference>
<dbReference type="Proteomes" id="UP000216857">
    <property type="component" value="Unassembled WGS sequence"/>
</dbReference>
<comment type="catalytic activity">
    <reaction evidence="6">
        <text>biotin + L-lysyl-[protein] + ATP = N(6)-biotinyl-L-lysyl-[protein] + AMP + diphosphate + H(+)</text>
        <dbReference type="Rhea" id="RHEA:11756"/>
        <dbReference type="Rhea" id="RHEA-COMP:9752"/>
        <dbReference type="Rhea" id="RHEA-COMP:10505"/>
        <dbReference type="ChEBI" id="CHEBI:15378"/>
        <dbReference type="ChEBI" id="CHEBI:29969"/>
        <dbReference type="ChEBI" id="CHEBI:30616"/>
        <dbReference type="ChEBI" id="CHEBI:33019"/>
        <dbReference type="ChEBI" id="CHEBI:57586"/>
        <dbReference type="ChEBI" id="CHEBI:83144"/>
        <dbReference type="ChEBI" id="CHEBI:456215"/>
        <dbReference type="EC" id="6.3.4.15"/>
    </reaction>
</comment>
<evidence type="ECO:0000256" key="2">
    <source>
        <dbReference type="ARBA" id="ARBA00022741"/>
    </source>
</evidence>
<dbReference type="InterPro" id="IPR045864">
    <property type="entry name" value="aa-tRNA-synth_II/BPL/LPL"/>
</dbReference>
<evidence type="ECO:0000256" key="3">
    <source>
        <dbReference type="ARBA" id="ARBA00022840"/>
    </source>
</evidence>
<evidence type="ECO:0000256" key="1">
    <source>
        <dbReference type="ARBA" id="ARBA00022598"/>
    </source>
</evidence>
<dbReference type="Gene3D" id="3.30.930.10">
    <property type="entry name" value="Bira Bifunctional Protein, Domain 2"/>
    <property type="match status" value="1"/>
</dbReference>
<comment type="caution">
    <text evidence="9">The sequence shown here is derived from an EMBL/GenBank/DDBJ whole genome shotgun (WGS) entry which is preliminary data.</text>
</comment>
<dbReference type="InterPro" id="IPR004143">
    <property type="entry name" value="BPL_LPL_catalytic"/>
</dbReference>
<dbReference type="InterPro" id="IPR004408">
    <property type="entry name" value="Biotin_CoA_COase_ligase"/>
</dbReference>
<dbReference type="InterPro" id="IPR003142">
    <property type="entry name" value="BPL_C"/>
</dbReference>
<dbReference type="CDD" id="cd16442">
    <property type="entry name" value="BPL"/>
    <property type="match status" value="1"/>
</dbReference>
<dbReference type="GO" id="GO:0005737">
    <property type="term" value="C:cytoplasm"/>
    <property type="evidence" value="ECO:0007669"/>
    <property type="project" value="TreeGrafter"/>
</dbReference>
<dbReference type="NCBIfam" id="TIGR00121">
    <property type="entry name" value="birA_ligase"/>
    <property type="match status" value="1"/>
</dbReference>
<evidence type="ECO:0000256" key="7">
    <source>
        <dbReference type="SAM" id="MobiDB-lite"/>
    </source>
</evidence>
<feature type="region of interest" description="Disordered" evidence="7">
    <location>
        <begin position="45"/>
        <end position="85"/>
    </location>
</feature>
<feature type="compositionally biased region" description="Low complexity" evidence="7">
    <location>
        <begin position="58"/>
        <end position="72"/>
    </location>
</feature>
<dbReference type="OrthoDB" id="9807064at2"/>
<name>A0A261R7F4_9BORD</name>
<feature type="domain" description="BPL/LPL catalytic" evidence="8">
    <location>
        <begin position="64"/>
        <end position="243"/>
    </location>
</feature>
<gene>
    <name evidence="9" type="ORF">CAL26_26005</name>
</gene>
<proteinExistence type="predicted"/>
<evidence type="ECO:0000313" key="10">
    <source>
        <dbReference type="Proteomes" id="UP000216857"/>
    </source>
</evidence>
<dbReference type="GO" id="GO:0004077">
    <property type="term" value="F:biotin--[biotin carboxyl-carrier protein] ligase activity"/>
    <property type="evidence" value="ECO:0007669"/>
    <property type="project" value="UniProtKB-EC"/>
</dbReference>
<dbReference type="EMBL" id="NEVJ01000003">
    <property type="protein sequence ID" value="OZI20911.1"/>
    <property type="molecule type" value="Genomic_DNA"/>
</dbReference>
<sequence>MPRPPELPSPEHMATALRARLMDGAAAPFGRVDWVAETGSTNADLLARGRESGRQPVQARGAAPEPGAAQAATGHGPSPDHASTRKPWLLGAHLQQTGRGRAGRAWQNRPGQALMLSCAFDTSLAAASLPVLSPLAGLVACEALRAIAGPGGDRLCVKWPNDVQWGNGKLAGVLVETTRNPGPPAAGHTVVIGMGMNLLDGAALSQALGRDVADWTSSGCGAALSDVVADVALAWRAALAQVESEGFAAFVGRFRRLDALEGRDIQVLDRGNVLHQGLGCGVDAQGRLCVRTWEGEVPVSVGEISVRPA</sequence>
<keyword evidence="1 9" id="KW-0436">Ligase</keyword>
<keyword evidence="10" id="KW-1185">Reference proteome</keyword>
<protein>
    <recommendedName>
        <fullName evidence="5">biotin--[biotin carboxyl-carrier protein] ligase</fullName>
        <ecNumber evidence="5">6.3.4.15</ecNumber>
    </recommendedName>
</protein>
<accession>A0A261R7F4</accession>
<dbReference type="SUPFAM" id="SSF55681">
    <property type="entry name" value="Class II aaRS and biotin synthetases"/>
    <property type="match status" value="1"/>
</dbReference>
<keyword evidence="2" id="KW-0547">Nucleotide-binding</keyword>
<dbReference type="EC" id="6.3.4.15" evidence="5"/>
<dbReference type="PROSITE" id="PS51733">
    <property type="entry name" value="BPL_LPL_CATALYTIC"/>
    <property type="match status" value="1"/>
</dbReference>
<reference evidence="9" key="1">
    <citation type="submission" date="2017-05" db="EMBL/GenBank/DDBJ databases">
        <title>Complete and WGS of Bordetella genogroups.</title>
        <authorList>
            <person name="Spilker T."/>
            <person name="Lipuma J."/>
        </authorList>
    </citation>
    <scope>NUCLEOTIDE SEQUENCE</scope>
    <source>
        <strain evidence="9">AU21707</strain>
    </source>
</reference>
<dbReference type="Pfam" id="PF03099">
    <property type="entry name" value="BPL_LplA_LipB"/>
    <property type="match status" value="1"/>
</dbReference>